<keyword evidence="4" id="KW-0347">Helicase</keyword>
<feature type="domain" description="Helicase C-terminal" evidence="3">
    <location>
        <begin position="952"/>
        <end position="1099"/>
    </location>
</feature>
<dbReference type="Pfam" id="PF00176">
    <property type="entry name" value="SNF2-rel_dom"/>
    <property type="match status" value="1"/>
</dbReference>
<dbReference type="RefSeq" id="WP_309849805.1">
    <property type="nucleotide sequence ID" value="NZ_BAAAIU010000045.1"/>
</dbReference>
<protein>
    <submittedName>
        <fullName evidence="4">Superfamily II DNA or RNA helicase</fullName>
    </submittedName>
</protein>
<dbReference type="GO" id="GO:0005524">
    <property type="term" value="F:ATP binding"/>
    <property type="evidence" value="ECO:0007669"/>
    <property type="project" value="InterPro"/>
</dbReference>
<dbReference type="PROSITE" id="PS51192">
    <property type="entry name" value="HELICASE_ATP_BIND_1"/>
    <property type="match status" value="1"/>
</dbReference>
<dbReference type="PROSITE" id="PS51194">
    <property type="entry name" value="HELICASE_CTER"/>
    <property type="match status" value="1"/>
</dbReference>
<dbReference type="InterPro" id="IPR027417">
    <property type="entry name" value="P-loop_NTPase"/>
</dbReference>
<dbReference type="Pfam" id="PF00271">
    <property type="entry name" value="Helicase_C"/>
    <property type="match status" value="1"/>
</dbReference>
<feature type="domain" description="Helicase ATP-binding" evidence="2">
    <location>
        <begin position="646"/>
        <end position="827"/>
    </location>
</feature>
<reference evidence="4" key="1">
    <citation type="submission" date="2023-07" db="EMBL/GenBank/DDBJ databases">
        <title>Sequencing the genomes of 1000 actinobacteria strains.</title>
        <authorList>
            <person name="Klenk H.-P."/>
        </authorList>
    </citation>
    <scope>NUCLEOTIDE SEQUENCE</scope>
    <source>
        <strain evidence="4">DSM 13988</strain>
    </source>
</reference>
<dbReference type="InterPro" id="IPR001650">
    <property type="entry name" value="Helicase_C-like"/>
</dbReference>
<accession>A0AAE3YEH1</accession>
<dbReference type="Proteomes" id="UP001247307">
    <property type="component" value="Unassembled WGS sequence"/>
</dbReference>
<dbReference type="EMBL" id="JAVDUI010000001">
    <property type="protein sequence ID" value="MDR6891720.1"/>
    <property type="molecule type" value="Genomic_DNA"/>
</dbReference>
<dbReference type="CDD" id="cd18012">
    <property type="entry name" value="DEXQc_arch_SWI2_SNF2"/>
    <property type="match status" value="1"/>
</dbReference>
<dbReference type="SMART" id="SM00490">
    <property type="entry name" value="HELICc"/>
    <property type="match status" value="1"/>
</dbReference>
<proteinExistence type="predicted"/>
<dbReference type="SMART" id="SM00487">
    <property type="entry name" value="DEXDc"/>
    <property type="match status" value="1"/>
</dbReference>
<dbReference type="Gene3D" id="3.40.50.10810">
    <property type="entry name" value="Tandem AAA-ATPase domain"/>
    <property type="match status" value="1"/>
</dbReference>
<evidence type="ECO:0000313" key="4">
    <source>
        <dbReference type="EMBL" id="MDR6891720.1"/>
    </source>
</evidence>
<comment type="caution">
    <text evidence="4">The sequence shown here is derived from an EMBL/GenBank/DDBJ whole genome shotgun (WGS) entry which is preliminary data.</text>
</comment>
<name>A0AAE3YEH1_9MICC</name>
<dbReference type="GO" id="GO:0016787">
    <property type="term" value="F:hydrolase activity"/>
    <property type="evidence" value="ECO:0007669"/>
    <property type="project" value="UniProtKB-KW"/>
</dbReference>
<dbReference type="AlphaFoldDB" id="A0AAE3YEH1"/>
<gene>
    <name evidence="4" type="ORF">J2S35_000660</name>
</gene>
<dbReference type="GO" id="GO:0004386">
    <property type="term" value="F:helicase activity"/>
    <property type="evidence" value="ECO:0007669"/>
    <property type="project" value="UniProtKB-KW"/>
</dbReference>
<keyword evidence="4" id="KW-0547">Nucleotide-binding</keyword>
<dbReference type="InterPro" id="IPR014001">
    <property type="entry name" value="Helicase_ATP-bd"/>
</dbReference>
<evidence type="ECO:0000256" key="1">
    <source>
        <dbReference type="ARBA" id="ARBA00022801"/>
    </source>
</evidence>
<dbReference type="SUPFAM" id="SSF52540">
    <property type="entry name" value="P-loop containing nucleoside triphosphate hydrolases"/>
    <property type="match status" value="2"/>
</dbReference>
<dbReference type="InterPro" id="IPR000330">
    <property type="entry name" value="SNF2_N"/>
</dbReference>
<dbReference type="PANTHER" id="PTHR10799">
    <property type="entry name" value="SNF2/RAD54 HELICASE FAMILY"/>
    <property type="match status" value="1"/>
</dbReference>
<evidence type="ECO:0000259" key="3">
    <source>
        <dbReference type="PROSITE" id="PS51194"/>
    </source>
</evidence>
<keyword evidence="5" id="KW-1185">Reference proteome</keyword>
<dbReference type="Gene3D" id="3.40.50.300">
    <property type="entry name" value="P-loop containing nucleotide triphosphate hydrolases"/>
    <property type="match status" value="1"/>
</dbReference>
<evidence type="ECO:0000313" key="5">
    <source>
        <dbReference type="Proteomes" id="UP001247307"/>
    </source>
</evidence>
<keyword evidence="4" id="KW-0067">ATP-binding</keyword>
<sequence length="1113" mass="122835">MTARLPLVDAREILSALGGVAFTRGRALANDEHIPAIEFDPDTATVRAEVHDDDGAHSLTITLSAEGSRGAGDWTIEDFGEDESPEAKIRAAAALIRSNALHKEFEETEAPSKSSAFAHLAPSWRTELTHLVTGGRSGESRVEPDTRLALQFEVHDANISSTRRLSTQPEQRSANSRPRLGIRPVIMKDNGRVTRGSLRWNSISFKTYGHHFEPRQHRWFAQLVPLYRANGQLHFGEDNEWIYLDDFTSPLIWPLLEEAAKLGIAFVGTRKNAHITLGSHGWVELDASLDDEALALRPTAEIDGRRWPAATSGVVFRHGVYTIDGEHILLAPSPRPITDAAARALTDGRTYRVPAEDVSNFVREDFPRLGRVVPIVSTDESFDVPDLAPPRLEVHVAYSAKRSAEIDFRFVYGEGDGAQSFAADSDPAPDDDSSRDRIAEQEISQEALRAYPLGDLGPAVFKGLALMDLVRVALPRLRAVPDVVVLTEGPEPAFHELVEDPRLMLTTVESSDRDWFNLGLLIRVGEHSIPLADILRALTNGQSRMLLPNGSGTYISLEQPLFSKLRELVDEASHLTDKEGTISITKYQVDFWDELCQLAAESIESTAWKNAVAGLLTLDKADPAPVPEGLNATLRNYQVEGYSWLDFIRSHSLGGILADDMGLGKTLQSLAMIVAARNAVFGVDGGAGAEDSQAARDPRSARPFLVVAPTSVGPNWQAEAARFAPGLRVIHVRDTEKKAGTRLADTIEGADIVITSYTLLRLDAEAYSALPWAGLLLDEAQFVKNRKTKAHQAAAELDAPFKLAITGTPMENNLLDLYSIFSIVSPGLFSSATRFTDQYARPIERGDSPEVLRRLRKRIRPFMLRRTKDAVVTDLPPKQEQVLGVDLSAKHRKVYDTHLQRERQKVLQLVTDMDKNRFTVFQSLTLLRQMSLDPALVSEEYEEVGSAKLDVLLEQLEDVIAEGHKALVFSQFTSFLKRAAARLEAAGIPYAYLDGATRDRAAAVNEFKDGKAPVFLISLKAGGFGLNLTEADYCYLLDPWWNPAAEAQAVDRTHRIGQTRNVMVYRLVARDTIEEKVVALQEAKRKLVSAVMSEGEDAFGSKLTAEDIRELIS</sequence>
<dbReference type="InterPro" id="IPR038718">
    <property type="entry name" value="SNF2-like_sf"/>
</dbReference>
<evidence type="ECO:0000259" key="2">
    <source>
        <dbReference type="PROSITE" id="PS51192"/>
    </source>
</evidence>
<dbReference type="CDD" id="cd18793">
    <property type="entry name" value="SF2_C_SNF"/>
    <property type="match status" value="1"/>
</dbReference>
<keyword evidence="1" id="KW-0378">Hydrolase</keyword>
<organism evidence="4 5">
    <name type="scientific">Falsarthrobacter nasiphocae</name>
    <dbReference type="NCBI Taxonomy" id="189863"/>
    <lineage>
        <taxon>Bacteria</taxon>
        <taxon>Bacillati</taxon>
        <taxon>Actinomycetota</taxon>
        <taxon>Actinomycetes</taxon>
        <taxon>Micrococcales</taxon>
        <taxon>Micrococcaceae</taxon>
        <taxon>Falsarthrobacter</taxon>
    </lineage>
</organism>
<dbReference type="InterPro" id="IPR049730">
    <property type="entry name" value="SNF2/RAD54-like_C"/>
</dbReference>